<protein>
    <submittedName>
        <fullName evidence="1">Predicted metal-binding protein</fullName>
    </submittedName>
</protein>
<dbReference type="EMBL" id="CYZU01000013">
    <property type="protein sequence ID" value="CUO28866.1"/>
    <property type="molecule type" value="Genomic_DNA"/>
</dbReference>
<sequence>MSEEKTFCHIPGESQLKEIGIYQYGFISTTDILFQEEVRRICQSNGCGQYGKSWACPPAVGTVSECKARCLAFENGMVFTGKYDLEDSFDVEGMQEGHKEFEQVSARLRGLLGSSFPYLLLSNEGCIHCETCTYPDAPCRMPGTLTPAVEGFGINVQHLSRTAKVRYINGPNTVTYFGLLLF</sequence>
<dbReference type="AlphaFoldDB" id="A0A174DXE9"/>
<dbReference type="InterPro" id="IPR019271">
    <property type="entry name" value="DUF2284_metal-binding"/>
</dbReference>
<dbReference type="Proteomes" id="UP000095544">
    <property type="component" value="Unassembled WGS sequence"/>
</dbReference>
<gene>
    <name evidence="1" type="ORF">ERS852491_01782</name>
</gene>
<proteinExistence type="predicted"/>
<organism evidence="1 2">
    <name type="scientific">Faecalicatena contorta</name>
    <dbReference type="NCBI Taxonomy" id="39482"/>
    <lineage>
        <taxon>Bacteria</taxon>
        <taxon>Bacillati</taxon>
        <taxon>Bacillota</taxon>
        <taxon>Clostridia</taxon>
        <taxon>Lachnospirales</taxon>
        <taxon>Lachnospiraceae</taxon>
        <taxon>Faecalicatena</taxon>
    </lineage>
</organism>
<dbReference type="RefSeq" id="WP_055152658.1">
    <property type="nucleotide sequence ID" value="NZ_CYZU01000013.1"/>
</dbReference>
<accession>A0A174DXE9</accession>
<dbReference type="Pfam" id="PF10050">
    <property type="entry name" value="DUF2284"/>
    <property type="match status" value="1"/>
</dbReference>
<evidence type="ECO:0000313" key="1">
    <source>
        <dbReference type="EMBL" id="CUO28866.1"/>
    </source>
</evidence>
<dbReference type="OrthoDB" id="5420534at2"/>
<dbReference type="STRING" id="39482.ERS852491_01782"/>
<evidence type="ECO:0000313" key="2">
    <source>
        <dbReference type="Proteomes" id="UP000095544"/>
    </source>
</evidence>
<reference evidence="1 2" key="1">
    <citation type="submission" date="2015-09" db="EMBL/GenBank/DDBJ databases">
        <authorList>
            <consortium name="Pathogen Informatics"/>
        </authorList>
    </citation>
    <scope>NUCLEOTIDE SEQUENCE [LARGE SCALE GENOMIC DNA]</scope>
    <source>
        <strain evidence="1 2">2789STDY5834876</strain>
    </source>
</reference>
<name>A0A174DXE9_9FIRM</name>